<keyword evidence="2" id="KW-0472">Membrane</keyword>
<gene>
    <name evidence="4" type="ORF">FHU38_004256</name>
</gene>
<organism evidence="4 5">
    <name type="scientific">Saccharomonospora amisosensis</name>
    <dbReference type="NCBI Taxonomy" id="1128677"/>
    <lineage>
        <taxon>Bacteria</taxon>
        <taxon>Bacillati</taxon>
        <taxon>Actinomycetota</taxon>
        <taxon>Actinomycetes</taxon>
        <taxon>Pseudonocardiales</taxon>
        <taxon>Pseudonocardiaceae</taxon>
        <taxon>Saccharomonospora</taxon>
    </lineage>
</organism>
<comment type="caution">
    <text evidence="4">The sequence shown here is derived from an EMBL/GenBank/DDBJ whole genome shotgun (WGS) entry which is preliminary data.</text>
</comment>
<feature type="transmembrane region" description="Helical" evidence="2">
    <location>
        <begin position="63"/>
        <end position="84"/>
    </location>
</feature>
<protein>
    <recommendedName>
        <fullName evidence="3">DUF7847 domain-containing protein</fullName>
    </recommendedName>
</protein>
<dbReference type="Proteomes" id="UP000545493">
    <property type="component" value="Unassembled WGS sequence"/>
</dbReference>
<proteinExistence type="predicted"/>
<evidence type="ECO:0000256" key="2">
    <source>
        <dbReference type="SAM" id="Phobius"/>
    </source>
</evidence>
<evidence type="ECO:0000313" key="5">
    <source>
        <dbReference type="Proteomes" id="UP000545493"/>
    </source>
</evidence>
<dbReference type="InterPro" id="IPR057169">
    <property type="entry name" value="DUF7847"/>
</dbReference>
<dbReference type="RefSeq" id="WP_208415770.1">
    <property type="nucleotide sequence ID" value="NZ_JAAOYM010000001.1"/>
</dbReference>
<feature type="transmembrane region" description="Helical" evidence="2">
    <location>
        <begin position="122"/>
        <end position="145"/>
    </location>
</feature>
<evidence type="ECO:0000313" key="4">
    <source>
        <dbReference type="EMBL" id="NIJ13912.1"/>
    </source>
</evidence>
<feature type="transmembrane region" description="Helical" evidence="2">
    <location>
        <begin position="227"/>
        <end position="248"/>
    </location>
</feature>
<name>A0A7X5UU47_9PSEU</name>
<evidence type="ECO:0000259" key="3">
    <source>
        <dbReference type="Pfam" id="PF25231"/>
    </source>
</evidence>
<accession>A0A7X5UU47</accession>
<keyword evidence="2" id="KW-1133">Transmembrane helix</keyword>
<dbReference type="EMBL" id="JAAOYM010000001">
    <property type="protein sequence ID" value="NIJ13912.1"/>
    <property type="molecule type" value="Genomic_DNA"/>
</dbReference>
<feature type="domain" description="DUF7847" evidence="3">
    <location>
        <begin position="129"/>
        <end position="296"/>
    </location>
</feature>
<feature type="compositionally biased region" description="Gly residues" evidence="1">
    <location>
        <begin position="26"/>
        <end position="35"/>
    </location>
</feature>
<feature type="transmembrane region" description="Helical" evidence="2">
    <location>
        <begin position="166"/>
        <end position="185"/>
    </location>
</feature>
<keyword evidence="5" id="KW-1185">Reference proteome</keyword>
<keyword evidence="2" id="KW-0812">Transmembrane</keyword>
<feature type="transmembrane region" description="Helical" evidence="2">
    <location>
        <begin position="191"/>
        <end position="207"/>
    </location>
</feature>
<sequence>MTDSTGWSAPDPDNRSQLPKYPAQSGHGGYGSGGQGKPGVIPLRPLAVGEILEGAIDTLRRHAAVVFGSSAVIALLSAGLYIIADLWILDATAPPPVIDPNASPEVQLDQALAALGDNLANAGVIGVINLLTQTFLAGFLTVVVGKAVLGRPISFAQAWAELRPRLLPLFGLTIVVTLLVAVGLVLFIVPGVWLLVLFSLAAPALVLERGSVGDAMRRSPVLVRQSWWRVFGVLLLAMLIGFVISFVIQLPFGLLAGDPTATAGLTVNDVLILELGNAVAQTIVVPFASAVTALLYIDQRMRKEHLDVELARSAGGGA</sequence>
<evidence type="ECO:0000256" key="1">
    <source>
        <dbReference type="SAM" id="MobiDB-lite"/>
    </source>
</evidence>
<reference evidence="4 5" key="1">
    <citation type="submission" date="2020-03" db="EMBL/GenBank/DDBJ databases">
        <title>Sequencing the genomes of 1000 actinobacteria strains.</title>
        <authorList>
            <person name="Klenk H.-P."/>
        </authorList>
    </citation>
    <scope>NUCLEOTIDE SEQUENCE [LARGE SCALE GENOMIC DNA]</scope>
    <source>
        <strain evidence="4 5">DSM 45685</strain>
    </source>
</reference>
<dbReference type="AlphaFoldDB" id="A0A7X5UU47"/>
<feature type="region of interest" description="Disordered" evidence="1">
    <location>
        <begin position="1"/>
        <end position="35"/>
    </location>
</feature>
<feature type="transmembrane region" description="Helical" evidence="2">
    <location>
        <begin position="278"/>
        <end position="297"/>
    </location>
</feature>
<dbReference type="Pfam" id="PF25231">
    <property type="entry name" value="DUF7847"/>
    <property type="match status" value="1"/>
</dbReference>